<evidence type="ECO:0000313" key="2">
    <source>
        <dbReference type="EMBL" id="RXH71957.1"/>
    </source>
</evidence>
<dbReference type="PANTHER" id="PTHR36751">
    <property type="entry name" value="F3E22.8 PROTEIN"/>
    <property type="match status" value="1"/>
</dbReference>
<evidence type="ECO:0000313" key="3">
    <source>
        <dbReference type="Proteomes" id="UP000290289"/>
    </source>
</evidence>
<protein>
    <submittedName>
        <fullName evidence="2">Uncharacterized protein</fullName>
    </submittedName>
</protein>
<evidence type="ECO:0000256" key="1">
    <source>
        <dbReference type="SAM" id="MobiDB-lite"/>
    </source>
</evidence>
<feature type="compositionally biased region" description="Basic residues" evidence="1">
    <location>
        <begin position="208"/>
        <end position="219"/>
    </location>
</feature>
<feature type="compositionally biased region" description="Basic and acidic residues" evidence="1">
    <location>
        <begin position="64"/>
        <end position="75"/>
    </location>
</feature>
<name>A0A498HR87_MALDO</name>
<sequence>MEISLTSLGSSQTFPWPHLRTLAESRFWSFSDTIVATSRVLQKISKSARISKSTRIPKSAPGFDRNDSNESEKSKSARLDLQVKRFWVGHSTFCLEGLQLQRISKLQNSQRVPTIHFTHKSNSSAMDISLLYDTVTVATTAQGLGFAKFLTRHHDLTSNNQISVTDNHTDQSSPSIGVPQISAGVFPFDAVAPPRARPNSTRTATRTLLRKKRRARRRSSGGDDSNDGGEEDGGFFGGDGPFFNGGWGGSGGGGGGWNFDRFGGNSWDESSSSSPSDPAFDFVYEVMCWIALSNCVHFAFKRVIQIVADGLGDTDREKVPMRLTSIRW</sequence>
<dbReference type="AlphaFoldDB" id="A0A498HR87"/>
<feature type="region of interest" description="Disordered" evidence="1">
    <location>
        <begin position="52"/>
        <end position="75"/>
    </location>
</feature>
<organism evidence="2 3">
    <name type="scientific">Malus domestica</name>
    <name type="common">Apple</name>
    <name type="synonym">Pyrus malus</name>
    <dbReference type="NCBI Taxonomy" id="3750"/>
    <lineage>
        <taxon>Eukaryota</taxon>
        <taxon>Viridiplantae</taxon>
        <taxon>Streptophyta</taxon>
        <taxon>Embryophyta</taxon>
        <taxon>Tracheophyta</taxon>
        <taxon>Spermatophyta</taxon>
        <taxon>Magnoliopsida</taxon>
        <taxon>eudicotyledons</taxon>
        <taxon>Gunneridae</taxon>
        <taxon>Pentapetalae</taxon>
        <taxon>rosids</taxon>
        <taxon>fabids</taxon>
        <taxon>Rosales</taxon>
        <taxon>Rosaceae</taxon>
        <taxon>Amygdaloideae</taxon>
        <taxon>Maleae</taxon>
        <taxon>Malus</taxon>
    </lineage>
</organism>
<dbReference type="STRING" id="3750.A0A498HR87"/>
<comment type="caution">
    <text evidence="2">The sequence shown here is derived from an EMBL/GenBank/DDBJ whole genome shotgun (WGS) entry which is preliminary data.</text>
</comment>
<accession>A0A498HR87</accession>
<gene>
    <name evidence="2" type="ORF">DVH24_025458</name>
</gene>
<dbReference type="Proteomes" id="UP000290289">
    <property type="component" value="Chromosome 16"/>
</dbReference>
<proteinExistence type="predicted"/>
<keyword evidence="3" id="KW-1185">Reference proteome</keyword>
<dbReference type="PANTHER" id="PTHR36751:SF1">
    <property type="entry name" value="F3E22.8 PROTEIN"/>
    <property type="match status" value="1"/>
</dbReference>
<feature type="region of interest" description="Disordered" evidence="1">
    <location>
        <begin position="189"/>
        <end position="235"/>
    </location>
</feature>
<feature type="compositionally biased region" description="Acidic residues" evidence="1">
    <location>
        <begin position="224"/>
        <end position="233"/>
    </location>
</feature>
<reference evidence="2 3" key="1">
    <citation type="submission" date="2018-10" db="EMBL/GenBank/DDBJ databases">
        <title>A high-quality apple genome assembly.</title>
        <authorList>
            <person name="Hu J."/>
        </authorList>
    </citation>
    <scope>NUCLEOTIDE SEQUENCE [LARGE SCALE GENOMIC DNA]</scope>
    <source>
        <strain evidence="3">cv. HFTH1</strain>
        <tissue evidence="2">Young leaf</tissue>
    </source>
</reference>
<dbReference type="EMBL" id="RDQH01000342">
    <property type="protein sequence ID" value="RXH71957.1"/>
    <property type="molecule type" value="Genomic_DNA"/>
</dbReference>